<gene>
    <name evidence="1" type="ORF">SDC9_73194</name>
</gene>
<dbReference type="AlphaFoldDB" id="A0A644YE25"/>
<reference evidence="1" key="1">
    <citation type="submission" date="2019-08" db="EMBL/GenBank/DDBJ databases">
        <authorList>
            <person name="Kucharzyk K."/>
            <person name="Murdoch R.W."/>
            <person name="Higgins S."/>
            <person name="Loffler F."/>
        </authorList>
    </citation>
    <scope>NUCLEOTIDE SEQUENCE</scope>
</reference>
<accession>A0A644YE25</accession>
<organism evidence="1">
    <name type="scientific">bioreactor metagenome</name>
    <dbReference type="NCBI Taxonomy" id="1076179"/>
    <lineage>
        <taxon>unclassified sequences</taxon>
        <taxon>metagenomes</taxon>
        <taxon>ecological metagenomes</taxon>
    </lineage>
</organism>
<comment type="caution">
    <text evidence="1">The sequence shown here is derived from an EMBL/GenBank/DDBJ whole genome shotgun (WGS) entry which is preliminary data.</text>
</comment>
<proteinExistence type="predicted"/>
<name>A0A644YE25_9ZZZZ</name>
<protein>
    <submittedName>
        <fullName evidence="1">Uncharacterized protein</fullName>
    </submittedName>
</protein>
<dbReference type="EMBL" id="VSSQ01004799">
    <property type="protein sequence ID" value="MPM26690.1"/>
    <property type="molecule type" value="Genomic_DNA"/>
</dbReference>
<evidence type="ECO:0000313" key="1">
    <source>
        <dbReference type="EMBL" id="MPM26690.1"/>
    </source>
</evidence>
<sequence>MNCLLTKPITKQHTSLSTRLETIQEDLVRLSGFVSQLSGLTDEQLAACEITDQLDSIHRCLNRFEARCMAIQVAAYEDEFAAPVDDESYGMSFPVNNNWTAVRREAKRANKLASQLTSSLSKIRAGLVDYQNPGAIPEDIVRINQTFGNAVNGLASDCLLDHG</sequence>